<accession>A0ABQ7R7E2</accession>
<dbReference type="Proteomes" id="UP000823941">
    <property type="component" value="Chromosome 1"/>
</dbReference>
<feature type="region of interest" description="Disordered" evidence="1">
    <location>
        <begin position="31"/>
        <end position="58"/>
    </location>
</feature>
<sequence>MADRPTRASRIKKRLMAPFKYVRDAFLRIRRNRRQTEREESSNEGEQPQERDTGNQEIPVEDIVLEEISAANDEAVAGPSGVGAQASIAGGEASGAGAGASGALALLGPREMAEIPPLPVMRRYDDEPPCRNRYCARRQRLHELRIKVEMPALPSIQEANTWKVSSKKKPIKKLKVYCVVQINKSYTTQRNLSCKLCMDNKVEHFTMNRGSSISIVPRRRSLRDPCDSYIIHVSTLSKSKSFAFLDASVLYSVEDRFTISFVPASVKNITPFGVIGTDYLFCFDADIYVGSDSLPMGRVLYHLYSQNSSPHHSIT</sequence>
<organism evidence="2 3">
    <name type="scientific">Plutella xylostella</name>
    <name type="common">Diamondback moth</name>
    <name type="synonym">Plutella maculipennis</name>
    <dbReference type="NCBI Taxonomy" id="51655"/>
    <lineage>
        <taxon>Eukaryota</taxon>
        <taxon>Metazoa</taxon>
        <taxon>Ecdysozoa</taxon>
        <taxon>Arthropoda</taxon>
        <taxon>Hexapoda</taxon>
        <taxon>Insecta</taxon>
        <taxon>Pterygota</taxon>
        <taxon>Neoptera</taxon>
        <taxon>Endopterygota</taxon>
        <taxon>Lepidoptera</taxon>
        <taxon>Glossata</taxon>
        <taxon>Ditrysia</taxon>
        <taxon>Yponomeutoidea</taxon>
        <taxon>Plutellidae</taxon>
        <taxon>Plutella</taxon>
    </lineage>
</organism>
<comment type="caution">
    <text evidence="2">The sequence shown here is derived from an EMBL/GenBank/DDBJ whole genome shotgun (WGS) entry which is preliminary data.</text>
</comment>
<protein>
    <submittedName>
        <fullName evidence="2">Uncharacterized protein</fullName>
    </submittedName>
</protein>
<reference evidence="2 3" key="1">
    <citation type="submission" date="2021-06" db="EMBL/GenBank/DDBJ databases">
        <title>A haploid diamondback moth (Plutella xylostella L.) genome assembly resolves 31 chromosomes and identifies a diamide resistance mutation.</title>
        <authorList>
            <person name="Ward C.M."/>
            <person name="Perry K.D."/>
            <person name="Baker G."/>
            <person name="Powis K."/>
            <person name="Heckel D.G."/>
            <person name="Baxter S.W."/>
        </authorList>
    </citation>
    <scope>NUCLEOTIDE SEQUENCE [LARGE SCALE GENOMIC DNA]</scope>
    <source>
        <strain evidence="2 3">LV</strain>
        <tissue evidence="2">Single pupa</tissue>
    </source>
</reference>
<proteinExistence type="predicted"/>
<keyword evidence="3" id="KW-1185">Reference proteome</keyword>
<name>A0ABQ7R7E2_PLUXY</name>
<evidence type="ECO:0000313" key="3">
    <source>
        <dbReference type="Proteomes" id="UP000823941"/>
    </source>
</evidence>
<gene>
    <name evidence="2" type="ORF">JYU34_000321</name>
</gene>
<evidence type="ECO:0000313" key="2">
    <source>
        <dbReference type="EMBL" id="KAG7313222.1"/>
    </source>
</evidence>
<dbReference type="EMBL" id="JAHIBW010000001">
    <property type="protein sequence ID" value="KAG7313222.1"/>
    <property type="molecule type" value="Genomic_DNA"/>
</dbReference>
<evidence type="ECO:0000256" key="1">
    <source>
        <dbReference type="SAM" id="MobiDB-lite"/>
    </source>
</evidence>